<accession>A0A8H6VWR1</accession>
<sequence length="627" mass="69401">MMPVLLDDSPFHDILTTNTPPSGAQCSEIQAFLEPHRTKLVELKGDVTRLRRLLDAAIEACDGLGSFIAAHDAVFSPIRRMPEDIMRLIFMNTLPEHRNAVIDASEGPLLLVQVCRYWRELTLATPLLWSSIHLVVAQVFHDSLRPETWTSPELPPGPEFPQYVAPDLSTWLVRGKNAPLNITVTMHSLKTGPRSRMVAEADSHMDETSATRVPPFLRSLISVSYRWRDVELVIWDVDHAQVLCKILPEDVPQLESLTLHFILDTESFPAHSQLQLLATPSLRSLCLRGPHPYPAFPASVLWQNIEALTLELDITELSDPESPLPFLHECVSLEELSLTISRSLDDSEDSEFPHLPSNIHNIILPQLETLDLGQEFGVFWNNISSIITPLHAPRLQALDLTRGRIHESNLQILAHIDHLRVLALRLDDITTSVFLSALECVPMLEGLDLEGTPAADWDPPLANTIGPVNIAPGFVSLSLLSPEGVPVVSRANHEYLAHLLPTRAPTPLVPALRRLGLSCRFPPVELLVSLIRARTVELPSADPPVARLTNLDCHFDGAGNLKVEPATVQALADCVCLSLSILAFPVVQPQPYSVFEGTERHPGMHWGGPVETVVYRCTSANCHGPEL</sequence>
<dbReference type="EMBL" id="JACAZF010000008">
    <property type="protein sequence ID" value="KAF7296864.1"/>
    <property type="molecule type" value="Genomic_DNA"/>
</dbReference>
<organism evidence="1 2">
    <name type="scientific">Mycena indigotica</name>
    <dbReference type="NCBI Taxonomy" id="2126181"/>
    <lineage>
        <taxon>Eukaryota</taxon>
        <taxon>Fungi</taxon>
        <taxon>Dikarya</taxon>
        <taxon>Basidiomycota</taxon>
        <taxon>Agaricomycotina</taxon>
        <taxon>Agaricomycetes</taxon>
        <taxon>Agaricomycetidae</taxon>
        <taxon>Agaricales</taxon>
        <taxon>Marasmiineae</taxon>
        <taxon>Mycenaceae</taxon>
        <taxon>Mycena</taxon>
    </lineage>
</organism>
<gene>
    <name evidence="1" type="ORF">MIND_00917700</name>
</gene>
<dbReference type="Gene3D" id="3.80.10.10">
    <property type="entry name" value="Ribonuclease Inhibitor"/>
    <property type="match status" value="1"/>
</dbReference>
<evidence type="ECO:0000313" key="1">
    <source>
        <dbReference type="EMBL" id="KAF7296864.1"/>
    </source>
</evidence>
<dbReference type="Proteomes" id="UP000636479">
    <property type="component" value="Unassembled WGS sequence"/>
</dbReference>
<dbReference type="OrthoDB" id="3365698at2759"/>
<comment type="caution">
    <text evidence="1">The sequence shown here is derived from an EMBL/GenBank/DDBJ whole genome shotgun (WGS) entry which is preliminary data.</text>
</comment>
<dbReference type="InterPro" id="IPR032675">
    <property type="entry name" value="LRR_dom_sf"/>
</dbReference>
<keyword evidence="2" id="KW-1185">Reference proteome</keyword>
<protein>
    <submittedName>
        <fullName evidence="1">F-box domain-containing protein</fullName>
    </submittedName>
</protein>
<reference evidence="1" key="1">
    <citation type="submission" date="2020-05" db="EMBL/GenBank/DDBJ databases">
        <title>Mycena genomes resolve the evolution of fungal bioluminescence.</title>
        <authorList>
            <person name="Tsai I.J."/>
        </authorList>
    </citation>
    <scope>NUCLEOTIDE SEQUENCE</scope>
    <source>
        <strain evidence="1">171206Taipei</strain>
    </source>
</reference>
<proteinExistence type="predicted"/>
<name>A0A8H6VWR1_9AGAR</name>
<dbReference type="SUPFAM" id="SSF52047">
    <property type="entry name" value="RNI-like"/>
    <property type="match status" value="1"/>
</dbReference>
<evidence type="ECO:0000313" key="2">
    <source>
        <dbReference type="Proteomes" id="UP000636479"/>
    </source>
</evidence>
<dbReference type="GeneID" id="59348327"/>
<dbReference type="RefSeq" id="XP_037217223.1">
    <property type="nucleotide sequence ID" value="XM_037365811.1"/>
</dbReference>
<dbReference type="AlphaFoldDB" id="A0A8H6VWR1"/>